<feature type="chain" id="PRO_5043340447" description="Chaoptin" evidence="3">
    <location>
        <begin position="20"/>
        <end position="885"/>
    </location>
</feature>
<evidence type="ECO:0000256" key="3">
    <source>
        <dbReference type="SAM" id="SignalP"/>
    </source>
</evidence>
<evidence type="ECO:0008006" key="6">
    <source>
        <dbReference type="Google" id="ProtNLM"/>
    </source>
</evidence>
<dbReference type="PROSITE" id="PS51450">
    <property type="entry name" value="LRR"/>
    <property type="match status" value="9"/>
</dbReference>
<dbReference type="SMART" id="SM00369">
    <property type="entry name" value="LRR_TYP"/>
    <property type="match status" value="18"/>
</dbReference>
<evidence type="ECO:0000313" key="4">
    <source>
        <dbReference type="EMBL" id="KAK9875036.1"/>
    </source>
</evidence>
<reference evidence="4 5" key="1">
    <citation type="submission" date="2023-03" db="EMBL/GenBank/DDBJ databases">
        <title>Genome insight into feeding habits of ladybird beetles.</title>
        <authorList>
            <person name="Li H.-S."/>
            <person name="Huang Y.-H."/>
            <person name="Pang H."/>
        </authorList>
    </citation>
    <scope>NUCLEOTIDE SEQUENCE [LARGE SCALE GENOMIC DNA]</scope>
    <source>
        <strain evidence="4">SYSU_2023b</strain>
        <tissue evidence="4">Whole body</tissue>
    </source>
</reference>
<dbReference type="AlphaFoldDB" id="A0AAW1TTY4"/>
<dbReference type="SMART" id="SM00364">
    <property type="entry name" value="LRR_BAC"/>
    <property type="match status" value="8"/>
</dbReference>
<keyword evidence="1" id="KW-0433">Leucine-rich repeat</keyword>
<keyword evidence="2" id="KW-0677">Repeat</keyword>
<evidence type="ECO:0000256" key="2">
    <source>
        <dbReference type="ARBA" id="ARBA00022737"/>
    </source>
</evidence>
<dbReference type="SMART" id="SM00365">
    <property type="entry name" value="LRR_SD22"/>
    <property type="match status" value="6"/>
</dbReference>
<dbReference type="InterPro" id="IPR032675">
    <property type="entry name" value="LRR_dom_sf"/>
</dbReference>
<evidence type="ECO:0000313" key="5">
    <source>
        <dbReference type="Proteomes" id="UP001431783"/>
    </source>
</evidence>
<dbReference type="Proteomes" id="UP001431783">
    <property type="component" value="Unassembled WGS sequence"/>
</dbReference>
<proteinExistence type="predicted"/>
<dbReference type="PANTHER" id="PTHR45712:SF22">
    <property type="entry name" value="INSULIN-LIKE GROWTH FACTOR-BINDING PROTEIN COMPLEX ACID LABILE SUBUNIT"/>
    <property type="match status" value="1"/>
</dbReference>
<dbReference type="Gene3D" id="3.80.10.10">
    <property type="entry name" value="Ribonuclease Inhibitor"/>
    <property type="match status" value="7"/>
</dbReference>
<dbReference type="Pfam" id="PF13855">
    <property type="entry name" value="LRR_8"/>
    <property type="match status" value="4"/>
</dbReference>
<protein>
    <recommendedName>
        <fullName evidence="6">Chaoptin</fullName>
    </recommendedName>
</protein>
<evidence type="ECO:0000256" key="1">
    <source>
        <dbReference type="ARBA" id="ARBA00022614"/>
    </source>
</evidence>
<name>A0AAW1TTY4_9CUCU</name>
<gene>
    <name evidence="4" type="ORF">WA026_005841</name>
</gene>
<organism evidence="4 5">
    <name type="scientific">Henosepilachna vigintioctopunctata</name>
    <dbReference type="NCBI Taxonomy" id="420089"/>
    <lineage>
        <taxon>Eukaryota</taxon>
        <taxon>Metazoa</taxon>
        <taxon>Ecdysozoa</taxon>
        <taxon>Arthropoda</taxon>
        <taxon>Hexapoda</taxon>
        <taxon>Insecta</taxon>
        <taxon>Pterygota</taxon>
        <taxon>Neoptera</taxon>
        <taxon>Endopterygota</taxon>
        <taxon>Coleoptera</taxon>
        <taxon>Polyphaga</taxon>
        <taxon>Cucujiformia</taxon>
        <taxon>Coccinelloidea</taxon>
        <taxon>Coccinellidae</taxon>
        <taxon>Epilachninae</taxon>
        <taxon>Epilachnini</taxon>
        <taxon>Henosepilachna</taxon>
    </lineage>
</organism>
<dbReference type="SUPFAM" id="SSF52058">
    <property type="entry name" value="L domain-like"/>
    <property type="match status" value="3"/>
</dbReference>
<dbReference type="FunFam" id="3.80.10.10:FF:001164">
    <property type="entry name" value="GH01279p"/>
    <property type="match status" value="1"/>
</dbReference>
<dbReference type="PRINTS" id="PR00019">
    <property type="entry name" value="LEURICHRPT"/>
</dbReference>
<sequence length="885" mass="102028">MYWSYFLFLPILFASESKGVNDGCRAMNYEVHCHGISYKELLSSVAVVKCNGNFGLQYLSLTIINSNFHHIIEFPKETSCSAGPKRLIIRNSGIMKIESEVLETWFYLDTLDLSYNEIQNTSFLTPLKAVQNLDLSHNRIEYFDMETFVMDRNTGLFGETQIDLSFNKITNFSSNNEILYTTSLNISHNHLTDLRDLLLSIRGLKIIDISYNQLREISTKNFPSELHLRYLNIEHNKLFSIDSEFFKFLRYDYHTDVNSPLIFIFSNNQLKNITIFLNNFYDLDEIHSLDYRNNQMETINFVKPPYGPVNIRSLTLRNNELSDLSGFNFTDAQIDILDLRDNNITYVPLKSFVNIRQSLDLSNNKISYINSSHFTEPIFLSRLNLSHNEIEILNSSTFIGISSLKELDLSHCILKQLDEESFSKLSNLKSLNLSFNFIESLPEKLFGNLNLKYLDLSHNFLTLLPGNIFSGLNLELIDLGFNQFRIFSETGFNNTSVKNLIARNNPIIKINKKSFFGLEDLLAIDLSNTGIKELRSNTFEKLERLNCIRLDDNEIQSLPVGLFGDQKNLAMLSMTGNNLIDLNRDALSSLLQLRTLNITLKGNLTQGMFRNLFNLYELNFVKSEITTIKYGSFSGLDMLQILNLENLKPVEIESGAFIGLSSLKIFNPRNWFENLQYVEEFYFRGLESVEHLNLSHFGIERVENNAFFGLISLESLNLSGNNINSLPINTFNGLRTLSSLDLSHNKLETIGVGLFSNLINLNALNLNHNSIRQIPVGLFTNLERLKHLNLSNNYLKFLKVYHLFPLKSLEELDVNFNEITEIDIDLKNYDFRVKLATIGIGYNLFNCQYLNRILENLQQRGTLYKEISKLEYYEENIDGIRCNTL</sequence>
<keyword evidence="3" id="KW-0732">Signal</keyword>
<dbReference type="InterPro" id="IPR050333">
    <property type="entry name" value="SLRP"/>
</dbReference>
<dbReference type="InterPro" id="IPR003591">
    <property type="entry name" value="Leu-rich_rpt_typical-subtyp"/>
</dbReference>
<accession>A0AAW1TTY4</accession>
<dbReference type="EMBL" id="JARQZJ010000032">
    <property type="protein sequence ID" value="KAK9875036.1"/>
    <property type="molecule type" value="Genomic_DNA"/>
</dbReference>
<dbReference type="PANTHER" id="PTHR45712">
    <property type="entry name" value="AGAP008170-PA"/>
    <property type="match status" value="1"/>
</dbReference>
<dbReference type="InterPro" id="IPR001611">
    <property type="entry name" value="Leu-rich_rpt"/>
</dbReference>
<comment type="caution">
    <text evidence="4">The sequence shown here is derived from an EMBL/GenBank/DDBJ whole genome shotgun (WGS) entry which is preliminary data.</text>
</comment>
<feature type="signal peptide" evidence="3">
    <location>
        <begin position="1"/>
        <end position="19"/>
    </location>
</feature>
<keyword evidence="5" id="KW-1185">Reference proteome</keyword>